<comment type="caution">
    <text evidence="2">The sequence shown here is derived from an EMBL/GenBank/DDBJ whole genome shotgun (WGS) entry which is preliminary data.</text>
</comment>
<feature type="non-terminal residue" evidence="2">
    <location>
        <position position="1"/>
    </location>
</feature>
<organism evidence="2 3">
    <name type="scientific">Pan troglodytes</name>
    <name type="common">Chimpanzee</name>
    <dbReference type="NCBI Taxonomy" id="9598"/>
    <lineage>
        <taxon>Eukaryota</taxon>
        <taxon>Metazoa</taxon>
        <taxon>Chordata</taxon>
        <taxon>Craniata</taxon>
        <taxon>Vertebrata</taxon>
        <taxon>Euteleostomi</taxon>
        <taxon>Mammalia</taxon>
        <taxon>Eutheria</taxon>
        <taxon>Euarchontoglires</taxon>
        <taxon>Primates</taxon>
        <taxon>Haplorrhini</taxon>
        <taxon>Catarrhini</taxon>
        <taxon>Hominidae</taxon>
        <taxon>Pan</taxon>
    </lineage>
</organism>
<sequence length="61" mass="6346">SPRPGRTALLMASSLLGLPGVAPSSPCWSWPQECLCPGMCFTEDGSARARARPPEAPPALP</sequence>
<protein>
    <submittedName>
        <fullName evidence="2">LCAT isoform 9</fullName>
    </submittedName>
</protein>
<name>A0A2J8Q4H2_PANTR</name>
<feature type="chain" id="PRO_5014425720" evidence="1">
    <location>
        <begin position="24"/>
        <end position="61"/>
    </location>
</feature>
<feature type="signal peptide" evidence="1">
    <location>
        <begin position="1"/>
        <end position="23"/>
    </location>
</feature>
<keyword evidence="1" id="KW-0732">Signal</keyword>
<dbReference type="AlphaFoldDB" id="A0A2J8Q4H2"/>
<accession>A0A2J8Q4H2</accession>
<proteinExistence type="predicted"/>
<evidence type="ECO:0000256" key="1">
    <source>
        <dbReference type="SAM" id="SignalP"/>
    </source>
</evidence>
<dbReference type="EMBL" id="NBAG03000083">
    <property type="protein sequence ID" value="PNI91126.1"/>
    <property type="molecule type" value="Genomic_DNA"/>
</dbReference>
<dbReference type="Proteomes" id="UP000236370">
    <property type="component" value="Unassembled WGS sequence"/>
</dbReference>
<gene>
    <name evidence="2" type="ORF">CK820_G0044652</name>
</gene>
<evidence type="ECO:0000313" key="2">
    <source>
        <dbReference type="EMBL" id="PNI91126.1"/>
    </source>
</evidence>
<evidence type="ECO:0000313" key="3">
    <source>
        <dbReference type="Proteomes" id="UP000236370"/>
    </source>
</evidence>
<reference evidence="2 3" key="1">
    <citation type="submission" date="2017-12" db="EMBL/GenBank/DDBJ databases">
        <title>High-resolution comparative analysis of great ape genomes.</title>
        <authorList>
            <person name="Pollen A."/>
            <person name="Hastie A."/>
            <person name="Hormozdiari F."/>
            <person name="Dougherty M."/>
            <person name="Liu R."/>
            <person name="Chaisson M."/>
            <person name="Hoppe E."/>
            <person name="Hill C."/>
            <person name="Pang A."/>
            <person name="Hillier L."/>
            <person name="Baker C."/>
            <person name="Armstrong J."/>
            <person name="Shendure J."/>
            <person name="Paten B."/>
            <person name="Wilson R."/>
            <person name="Chao H."/>
            <person name="Schneider V."/>
            <person name="Ventura M."/>
            <person name="Kronenberg Z."/>
            <person name="Murali S."/>
            <person name="Gordon D."/>
            <person name="Cantsilieris S."/>
            <person name="Munson K."/>
            <person name="Nelson B."/>
            <person name="Raja A."/>
            <person name="Underwood J."/>
            <person name="Diekhans M."/>
            <person name="Fiddes I."/>
            <person name="Haussler D."/>
            <person name="Eichler E."/>
        </authorList>
    </citation>
    <scope>NUCLEOTIDE SEQUENCE [LARGE SCALE GENOMIC DNA]</scope>
    <source>
        <strain evidence="2">Yerkes chimp pedigree #C0471</strain>
    </source>
</reference>